<protein>
    <submittedName>
        <fullName evidence="1">Uncharacterized protein</fullName>
    </submittedName>
</protein>
<evidence type="ECO:0000313" key="1">
    <source>
        <dbReference type="EMBL" id="OZS77362.1"/>
    </source>
</evidence>
<evidence type="ECO:0000313" key="2">
    <source>
        <dbReference type="Proteomes" id="UP000217065"/>
    </source>
</evidence>
<organism evidence="1 2">
    <name type="scientific">Tetzosporium hominis</name>
    <dbReference type="NCBI Taxonomy" id="2020506"/>
    <lineage>
        <taxon>Bacteria</taxon>
        <taxon>Bacillati</taxon>
        <taxon>Bacillota</taxon>
        <taxon>Bacilli</taxon>
        <taxon>Bacillales</taxon>
        <taxon>Caryophanaceae</taxon>
        <taxon>Tetzosporium</taxon>
    </lineage>
</organism>
<dbReference type="Proteomes" id="UP000217065">
    <property type="component" value="Unassembled WGS sequence"/>
</dbReference>
<dbReference type="EMBL" id="NOKQ01000252">
    <property type="protein sequence ID" value="OZS77362.1"/>
    <property type="molecule type" value="Genomic_DNA"/>
</dbReference>
<dbReference type="AlphaFoldDB" id="A0A264W1A0"/>
<sequence length="191" mass="21326">MNKAERMDAALKPYGTKLTSEELFPVIREIFGMDLDQVPLLQASSQKARDLVDQELTQRQGEVTGKEIRQFINELFGVNLEAISALEGAGISLYAKRRWVIAEQADCFVVYSGDGDRIARVFITPVYKERTGRLSAPDSMVEAFLKMGYIANSSHSSFYYESAEDAPVPDAFKGQTIGTLLKHMPQSEVHN</sequence>
<dbReference type="OrthoDB" id="2573403at2"/>
<name>A0A264W1A0_9BACL</name>
<comment type="caution">
    <text evidence="1">The sequence shown here is derived from an EMBL/GenBank/DDBJ whole genome shotgun (WGS) entry which is preliminary data.</text>
</comment>
<gene>
    <name evidence="1" type="ORF">CF394_11575</name>
</gene>
<proteinExistence type="predicted"/>
<keyword evidence="2" id="KW-1185">Reference proteome</keyword>
<accession>A0A264W1A0</accession>
<reference evidence="1 2" key="1">
    <citation type="submission" date="2017-07" db="EMBL/GenBank/DDBJ databases">
        <title>Tetzosporium hominis gen.nov. sp.nov.</title>
        <authorList>
            <person name="Tetz G."/>
            <person name="Tetz V."/>
        </authorList>
    </citation>
    <scope>NUCLEOTIDE SEQUENCE [LARGE SCALE GENOMIC DNA]</scope>
    <source>
        <strain evidence="1 2">VT-49</strain>
    </source>
</reference>
<dbReference type="RefSeq" id="WP_094943831.1">
    <property type="nucleotide sequence ID" value="NZ_NOKQ01000252.1"/>
</dbReference>